<dbReference type="Proteomes" id="UP000300879">
    <property type="component" value="Chromosome"/>
</dbReference>
<accession>A0A4P8XMT4</accession>
<dbReference type="Pfam" id="PF22570">
    <property type="entry name" value="LiaF-TM"/>
    <property type="match status" value="1"/>
</dbReference>
<protein>
    <recommendedName>
        <fullName evidence="7">Cell wall-active antibiotics response protein</fullName>
    </recommendedName>
</protein>
<reference evidence="5 6" key="1">
    <citation type="submission" date="2019-05" db="EMBL/GenBank/DDBJ databases">
        <authorList>
            <person name="Chen C."/>
        </authorList>
    </citation>
    <scope>NUCLEOTIDE SEQUENCE [LARGE SCALE GENOMIC DNA]</scope>
    <source>
        <strain evidence="5 6">HB172198</strain>
    </source>
</reference>
<feature type="transmembrane region" description="Helical" evidence="2">
    <location>
        <begin position="85"/>
        <end position="110"/>
    </location>
</feature>
<gene>
    <name evidence="5" type="ORF">E6C60_3157</name>
</gene>
<dbReference type="Pfam" id="PF09922">
    <property type="entry name" value="LiaF-like_C"/>
    <property type="match status" value="1"/>
</dbReference>
<dbReference type="KEGG" id="palo:E6C60_3157"/>
<keyword evidence="2" id="KW-1133">Transmembrane helix</keyword>
<feature type="transmembrane region" description="Helical" evidence="2">
    <location>
        <begin position="7"/>
        <end position="25"/>
    </location>
</feature>
<keyword evidence="2" id="KW-0812">Transmembrane</keyword>
<keyword evidence="2" id="KW-0472">Membrane</keyword>
<evidence type="ECO:0000313" key="6">
    <source>
        <dbReference type="Proteomes" id="UP000300879"/>
    </source>
</evidence>
<feature type="compositionally biased region" description="Basic and acidic residues" evidence="1">
    <location>
        <begin position="166"/>
        <end position="217"/>
    </location>
</feature>
<dbReference type="InterPro" id="IPR024425">
    <property type="entry name" value="LiaF-like_C"/>
</dbReference>
<evidence type="ECO:0000256" key="2">
    <source>
        <dbReference type="SAM" id="Phobius"/>
    </source>
</evidence>
<dbReference type="InterPro" id="IPR047793">
    <property type="entry name" value="LiaF_C"/>
</dbReference>
<feature type="region of interest" description="Disordered" evidence="1">
    <location>
        <begin position="165"/>
        <end position="228"/>
    </location>
</feature>
<dbReference type="OrthoDB" id="2351415at2"/>
<dbReference type="AlphaFoldDB" id="A0A4P8XMT4"/>
<feature type="domain" description="LiaF transmembrane" evidence="4">
    <location>
        <begin position="10"/>
        <end position="115"/>
    </location>
</feature>
<evidence type="ECO:0000259" key="3">
    <source>
        <dbReference type="Pfam" id="PF09922"/>
    </source>
</evidence>
<feature type="compositionally biased region" description="Basic and acidic residues" evidence="1">
    <location>
        <begin position="121"/>
        <end position="142"/>
    </location>
</feature>
<sequence>MSKKTWNQLFGGLLLIGIGALFILNELGIQSFSLGELFSTFWPVILIYAGLQGIFSAKQDGCAVLGSFIPLIIGVYFLGHNLNLLWFSFGDLLRIAVPVILIGSGLYVIFSPKRKRDKAFKEASDDDYRKPGRENDAYDAHDAPPPPAPGELESSLDEVFEQRFGSGDRDLKGPRDADRNRREGDSSYRDYSDRHEEQEYESSRRRSRHKGDSHYEYGDQDDDGAYEEYHNCGNSKRYTNKSSFIGDIHLGKDYFELKPTNISQFIGDTVIDLTRAQIPYGKTKINISAFIGDIKVFVPNDLDVGIRVSTTSFIGDMSVLGQKRSGFLSSVGLESPDYRESSKKIVIHISAFIGDVKVNKVG</sequence>
<keyword evidence="6" id="KW-1185">Reference proteome</keyword>
<dbReference type="RefSeq" id="WP_138226680.1">
    <property type="nucleotide sequence ID" value="NZ_CP040396.1"/>
</dbReference>
<dbReference type="InterPro" id="IPR054331">
    <property type="entry name" value="LiaF_TM"/>
</dbReference>
<organism evidence="5 6">
    <name type="scientific">Paenibacillus algicola</name>
    <dbReference type="NCBI Taxonomy" id="2565926"/>
    <lineage>
        <taxon>Bacteria</taxon>
        <taxon>Bacillati</taxon>
        <taxon>Bacillota</taxon>
        <taxon>Bacilli</taxon>
        <taxon>Bacillales</taxon>
        <taxon>Paenibacillaceae</taxon>
        <taxon>Paenibacillus</taxon>
    </lineage>
</organism>
<evidence type="ECO:0000256" key="1">
    <source>
        <dbReference type="SAM" id="MobiDB-lite"/>
    </source>
</evidence>
<feature type="region of interest" description="Disordered" evidence="1">
    <location>
        <begin position="121"/>
        <end position="153"/>
    </location>
</feature>
<feature type="transmembrane region" description="Helical" evidence="2">
    <location>
        <begin position="37"/>
        <end position="55"/>
    </location>
</feature>
<feature type="transmembrane region" description="Helical" evidence="2">
    <location>
        <begin position="62"/>
        <end position="79"/>
    </location>
</feature>
<evidence type="ECO:0008006" key="7">
    <source>
        <dbReference type="Google" id="ProtNLM"/>
    </source>
</evidence>
<proteinExistence type="predicted"/>
<evidence type="ECO:0000259" key="4">
    <source>
        <dbReference type="Pfam" id="PF22570"/>
    </source>
</evidence>
<name>A0A4P8XMT4_9BACL</name>
<feature type="domain" description="Cell wall-active antibiotics response LiaF-like C-terminal" evidence="3">
    <location>
        <begin position="244"/>
        <end position="358"/>
    </location>
</feature>
<dbReference type="EMBL" id="CP040396">
    <property type="protein sequence ID" value="QCT03868.1"/>
    <property type="molecule type" value="Genomic_DNA"/>
</dbReference>
<dbReference type="NCBIfam" id="NF040535">
    <property type="entry name" value="LiaF_C_term"/>
    <property type="match status" value="1"/>
</dbReference>
<evidence type="ECO:0000313" key="5">
    <source>
        <dbReference type="EMBL" id="QCT03868.1"/>
    </source>
</evidence>